<dbReference type="AlphaFoldDB" id="A0A518EMG7"/>
<evidence type="ECO:0008006" key="3">
    <source>
        <dbReference type="Google" id="ProtNLM"/>
    </source>
</evidence>
<dbReference type="SUPFAM" id="SSF53448">
    <property type="entry name" value="Nucleotide-diphospho-sugar transferases"/>
    <property type="match status" value="1"/>
</dbReference>
<dbReference type="Gene3D" id="3.90.550.10">
    <property type="entry name" value="Spore Coat Polysaccharide Biosynthesis Protein SpsA, Chain A"/>
    <property type="match status" value="1"/>
</dbReference>
<gene>
    <name evidence="1" type="ORF">Poly30_07900</name>
</gene>
<name>A0A518EMG7_9BACT</name>
<evidence type="ECO:0000313" key="2">
    <source>
        <dbReference type="Proteomes" id="UP000320390"/>
    </source>
</evidence>
<evidence type="ECO:0000313" key="1">
    <source>
        <dbReference type="EMBL" id="QDV05294.1"/>
    </source>
</evidence>
<dbReference type="EMBL" id="CP036434">
    <property type="protein sequence ID" value="QDV05294.1"/>
    <property type="molecule type" value="Genomic_DNA"/>
</dbReference>
<organism evidence="1 2">
    <name type="scientific">Saltatorellus ferox</name>
    <dbReference type="NCBI Taxonomy" id="2528018"/>
    <lineage>
        <taxon>Bacteria</taxon>
        <taxon>Pseudomonadati</taxon>
        <taxon>Planctomycetota</taxon>
        <taxon>Planctomycetia</taxon>
        <taxon>Planctomycetia incertae sedis</taxon>
        <taxon>Saltatorellus</taxon>
    </lineage>
</organism>
<dbReference type="OrthoDB" id="9815923at2"/>
<accession>A0A518EMG7</accession>
<protein>
    <recommendedName>
        <fullName evidence="3">Glycosyl transferase family 2</fullName>
    </recommendedName>
</protein>
<keyword evidence="2" id="KW-1185">Reference proteome</keyword>
<sequence length="330" mass="38386">MKISAFSFLRNGAKLHYPIVESIRSALPLVDEFVIALGDSDPEDDTRARIEAIGSPKIVLFDTVWDLEKYPRGMEHAHQTDLAKERCSGDWLLYLQGDEVLHEDDLETIRASATRWHNDERVEAMLFDYLHFWGDYDHVHDSHTWYKQEVRLIRNRPDIHSFKSAQSFRRIPNFDGVSYREKAGTEKLVAVHSGARIFHYGWVRPPEAMQKKRVYFEVNHQGQRSAAHLESSEPAAFDYGPLSRVPRYDGTHPAVMKDRIASLDWHPHLREHPAPDETRPLHDHEAFRDRAITFLERTLFGGRHLFASRNYKMLPGLSLPRKRNPPTPRP</sequence>
<dbReference type="RefSeq" id="WP_145194708.1">
    <property type="nucleotide sequence ID" value="NZ_CP036434.1"/>
</dbReference>
<proteinExistence type="predicted"/>
<reference evidence="1 2" key="1">
    <citation type="submission" date="2019-02" db="EMBL/GenBank/DDBJ databases">
        <title>Deep-cultivation of Planctomycetes and their phenomic and genomic characterization uncovers novel biology.</title>
        <authorList>
            <person name="Wiegand S."/>
            <person name="Jogler M."/>
            <person name="Boedeker C."/>
            <person name="Pinto D."/>
            <person name="Vollmers J."/>
            <person name="Rivas-Marin E."/>
            <person name="Kohn T."/>
            <person name="Peeters S.H."/>
            <person name="Heuer A."/>
            <person name="Rast P."/>
            <person name="Oberbeckmann S."/>
            <person name="Bunk B."/>
            <person name="Jeske O."/>
            <person name="Meyerdierks A."/>
            <person name="Storesund J.E."/>
            <person name="Kallscheuer N."/>
            <person name="Luecker S."/>
            <person name="Lage O.M."/>
            <person name="Pohl T."/>
            <person name="Merkel B.J."/>
            <person name="Hornburger P."/>
            <person name="Mueller R.-W."/>
            <person name="Bruemmer F."/>
            <person name="Labrenz M."/>
            <person name="Spormann A.M."/>
            <person name="Op den Camp H."/>
            <person name="Overmann J."/>
            <person name="Amann R."/>
            <person name="Jetten M.S.M."/>
            <person name="Mascher T."/>
            <person name="Medema M.H."/>
            <person name="Devos D.P."/>
            <person name="Kaster A.-K."/>
            <person name="Ovreas L."/>
            <person name="Rohde M."/>
            <person name="Galperin M.Y."/>
            <person name="Jogler C."/>
        </authorList>
    </citation>
    <scope>NUCLEOTIDE SEQUENCE [LARGE SCALE GENOMIC DNA]</scope>
    <source>
        <strain evidence="1 2">Poly30</strain>
    </source>
</reference>
<dbReference type="Proteomes" id="UP000320390">
    <property type="component" value="Chromosome"/>
</dbReference>
<dbReference type="InterPro" id="IPR029044">
    <property type="entry name" value="Nucleotide-diphossugar_trans"/>
</dbReference>